<protein>
    <recommendedName>
        <fullName evidence="4">G-protein coupled receptors family 1 profile domain-containing protein</fullName>
    </recommendedName>
</protein>
<organism evidence="2 3">
    <name type="scientific">Rickenella mellea</name>
    <dbReference type="NCBI Taxonomy" id="50990"/>
    <lineage>
        <taxon>Eukaryota</taxon>
        <taxon>Fungi</taxon>
        <taxon>Dikarya</taxon>
        <taxon>Basidiomycota</taxon>
        <taxon>Agaricomycotina</taxon>
        <taxon>Agaricomycetes</taxon>
        <taxon>Hymenochaetales</taxon>
        <taxon>Rickenellaceae</taxon>
        <taxon>Rickenella</taxon>
    </lineage>
</organism>
<dbReference type="AlphaFoldDB" id="A0A4R5XH98"/>
<evidence type="ECO:0000313" key="2">
    <source>
        <dbReference type="EMBL" id="TDL29806.1"/>
    </source>
</evidence>
<keyword evidence="1" id="KW-0472">Membrane</keyword>
<keyword evidence="1" id="KW-0812">Transmembrane</keyword>
<evidence type="ECO:0000256" key="1">
    <source>
        <dbReference type="SAM" id="Phobius"/>
    </source>
</evidence>
<feature type="transmembrane region" description="Helical" evidence="1">
    <location>
        <begin position="272"/>
        <end position="292"/>
    </location>
</feature>
<feature type="transmembrane region" description="Helical" evidence="1">
    <location>
        <begin position="68"/>
        <end position="88"/>
    </location>
</feature>
<dbReference type="VEuPathDB" id="FungiDB:BD410DRAFT_780299"/>
<proteinExistence type="predicted"/>
<feature type="transmembrane region" description="Helical" evidence="1">
    <location>
        <begin position="196"/>
        <end position="219"/>
    </location>
</feature>
<sequence>MSTYSSGPTVLTRNSTIPQFQSQGRMVKANHATLVAWLTLNVWPSHIGLPVLVSVILLSRTIRRHATFINMCITWIIVGLSSSLLLYAGDTTGPEPPRALCLIQASLLYGQPGMTSLSAFALVYQVFHVVRTTFQEKDHQKNQVLRKWLLLIAPYVAFVIFASVTAYIGGTEPFRLSRSRRVFYCSVRQSLLTNTITAFSAFVLLATLSLELWIAFLCYKHWRVLRQNELTEGHGMDLNLIIRTAVFGMAIFLGMSLSLLSMKAPSSPVPDLALATMGSIVVLIFGTQKDILRALVCFRREDDGLRRLDLPSSPKGFYSDDLKKKKKKSWLRVPSWSRGKSRKELMMSSISHPIQQNDQVFVAAYGQAI</sequence>
<dbReference type="Proteomes" id="UP000294933">
    <property type="component" value="Unassembled WGS sequence"/>
</dbReference>
<evidence type="ECO:0000313" key="3">
    <source>
        <dbReference type="Proteomes" id="UP000294933"/>
    </source>
</evidence>
<keyword evidence="1" id="KW-1133">Transmembrane helix</keyword>
<dbReference type="OrthoDB" id="3222065at2759"/>
<feature type="transmembrane region" description="Helical" evidence="1">
    <location>
        <begin position="34"/>
        <end position="56"/>
    </location>
</feature>
<keyword evidence="3" id="KW-1185">Reference proteome</keyword>
<dbReference type="EMBL" id="ML170156">
    <property type="protein sequence ID" value="TDL29806.1"/>
    <property type="molecule type" value="Genomic_DNA"/>
</dbReference>
<reference evidence="2 3" key="1">
    <citation type="submission" date="2018-06" db="EMBL/GenBank/DDBJ databases">
        <title>A transcriptomic atlas of mushroom development highlights an independent origin of complex multicellularity.</title>
        <authorList>
            <consortium name="DOE Joint Genome Institute"/>
            <person name="Krizsan K."/>
            <person name="Almasi E."/>
            <person name="Merenyi Z."/>
            <person name="Sahu N."/>
            <person name="Viragh M."/>
            <person name="Koszo T."/>
            <person name="Mondo S."/>
            <person name="Kiss B."/>
            <person name="Balint B."/>
            <person name="Kues U."/>
            <person name="Barry K."/>
            <person name="Hegedus J.C."/>
            <person name="Henrissat B."/>
            <person name="Johnson J."/>
            <person name="Lipzen A."/>
            <person name="Ohm R."/>
            <person name="Nagy I."/>
            <person name="Pangilinan J."/>
            <person name="Yan J."/>
            <person name="Xiong Y."/>
            <person name="Grigoriev I.V."/>
            <person name="Hibbett D.S."/>
            <person name="Nagy L.G."/>
        </authorList>
    </citation>
    <scope>NUCLEOTIDE SEQUENCE [LARGE SCALE GENOMIC DNA]</scope>
    <source>
        <strain evidence="2 3">SZMC22713</strain>
    </source>
</reference>
<feature type="transmembrane region" description="Helical" evidence="1">
    <location>
        <begin position="108"/>
        <end position="127"/>
    </location>
</feature>
<accession>A0A4R5XH98</accession>
<feature type="transmembrane region" description="Helical" evidence="1">
    <location>
        <begin position="240"/>
        <end position="260"/>
    </location>
</feature>
<gene>
    <name evidence="2" type="ORF">BD410DRAFT_780299</name>
</gene>
<feature type="transmembrane region" description="Helical" evidence="1">
    <location>
        <begin position="148"/>
        <end position="169"/>
    </location>
</feature>
<name>A0A4R5XH98_9AGAM</name>
<dbReference type="STRING" id="50990.A0A4R5XH98"/>
<evidence type="ECO:0008006" key="4">
    <source>
        <dbReference type="Google" id="ProtNLM"/>
    </source>
</evidence>